<keyword evidence="10" id="KW-1133">Transmembrane helix</keyword>
<dbReference type="InterPro" id="IPR008271">
    <property type="entry name" value="Ser/Thr_kinase_AS"/>
</dbReference>
<dbReference type="PROSITE" id="PS00108">
    <property type="entry name" value="PROTEIN_KINASE_ST"/>
    <property type="match status" value="2"/>
</dbReference>
<dbReference type="PANTHER" id="PTHR44329:SF288">
    <property type="entry name" value="MITOGEN-ACTIVATED PROTEIN KINASE KINASE KINASE 20"/>
    <property type="match status" value="1"/>
</dbReference>
<feature type="transmembrane region" description="Helical" evidence="10">
    <location>
        <begin position="153"/>
        <end position="176"/>
    </location>
</feature>
<dbReference type="Gene3D" id="3.30.200.20">
    <property type="entry name" value="Phosphorylase Kinase, domain 1"/>
    <property type="match status" value="1"/>
</dbReference>
<comment type="caution">
    <text evidence="12">The sequence shown here is derived from an EMBL/GenBank/DDBJ whole genome shotgun (WGS) entry which is preliminary data.</text>
</comment>
<keyword evidence="5 8" id="KW-0067">ATP-binding</keyword>
<dbReference type="Proteomes" id="UP000241890">
    <property type="component" value="Unassembled WGS sequence"/>
</dbReference>
<dbReference type="GO" id="GO:0005524">
    <property type="term" value="F:ATP binding"/>
    <property type="evidence" value="ECO:0007669"/>
    <property type="project" value="UniProtKB-UniRule"/>
</dbReference>
<dbReference type="CDD" id="cd13999">
    <property type="entry name" value="STKc_MAP3K-like"/>
    <property type="match status" value="1"/>
</dbReference>
<feature type="region of interest" description="Disordered" evidence="9">
    <location>
        <begin position="499"/>
        <end position="521"/>
    </location>
</feature>
<evidence type="ECO:0000256" key="7">
    <source>
        <dbReference type="ARBA" id="ARBA00048679"/>
    </source>
</evidence>
<reference evidence="12 13" key="1">
    <citation type="submission" date="2017-12" db="EMBL/GenBank/DDBJ databases">
        <title>Sequencing, de novo assembly and annotation of complete genome of a new Thraustochytrid species, strain FCC1311.</title>
        <authorList>
            <person name="Sedici K."/>
            <person name="Godart F."/>
            <person name="Aiese Cigliano R."/>
            <person name="Sanseverino W."/>
            <person name="Barakat M."/>
            <person name="Ortet P."/>
            <person name="Marechal E."/>
            <person name="Cagnac O."/>
            <person name="Amato A."/>
        </authorList>
    </citation>
    <scope>NUCLEOTIDE SEQUENCE [LARGE SCALE GENOMIC DNA]</scope>
</reference>
<dbReference type="InterPro" id="IPR001245">
    <property type="entry name" value="Ser-Thr/Tyr_kinase_cat_dom"/>
</dbReference>
<dbReference type="SUPFAM" id="SSF56112">
    <property type="entry name" value="Protein kinase-like (PK-like)"/>
    <property type="match status" value="2"/>
</dbReference>
<organism evidence="12 13">
    <name type="scientific">Hondaea fermentalgiana</name>
    <dbReference type="NCBI Taxonomy" id="2315210"/>
    <lineage>
        <taxon>Eukaryota</taxon>
        <taxon>Sar</taxon>
        <taxon>Stramenopiles</taxon>
        <taxon>Bigyra</taxon>
        <taxon>Labyrinthulomycetes</taxon>
        <taxon>Thraustochytrida</taxon>
        <taxon>Thraustochytriidae</taxon>
        <taxon>Hondaea</taxon>
    </lineage>
</organism>
<evidence type="ECO:0000256" key="2">
    <source>
        <dbReference type="ARBA" id="ARBA00022679"/>
    </source>
</evidence>
<feature type="region of interest" description="Disordered" evidence="9">
    <location>
        <begin position="44"/>
        <end position="75"/>
    </location>
</feature>
<dbReference type="InterPro" id="IPR017441">
    <property type="entry name" value="Protein_kinase_ATP_BS"/>
</dbReference>
<feature type="transmembrane region" description="Helical" evidence="10">
    <location>
        <begin position="235"/>
        <end position="256"/>
    </location>
</feature>
<dbReference type="InterPro" id="IPR000719">
    <property type="entry name" value="Prot_kinase_dom"/>
</dbReference>
<keyword evidence="13" id="KW-1185">Reference proteome</keyword>
<comment type="catalytic activity">
    <reaction evidence="7">
        <text>L-seryl-[protein] + ATP = O-phospho-L-seryl-[protein] + ADP + H(+)</text>
        <dbReference type="Rhea" id="RHEA:17989"/>
        <dbReference type="Rhea" id="RHEA-COMP:9863"/>
        <dbReference type="Rhea" id="RHEA-COMP:11604"/>
        <dbReference type="ChEBI" id="CHEBI:15378"/>
        <dbReference type="ChEBI" id="CHEBI:29999"/>
        <dbReference type="ChEBI" id="CHEBI:30616"/>
        <dbReference type="ChEBI" id="CHEBI:83421"/>
        <dbReference type="ChEBI" id="CHEBI:456216"/>
        <dbReference type="EC" id="2.7.11.1"/>
    </reaction>
</comment>
<dbReference type="OrthoDB" id="339325at2759"/>
<feature type="transmembrane region" description="Helical" evidence="10">
    <location>
        <begin position="122"/>
        <end position="141"/>
    </location>
</feature>
<evidence type="ECO:0000256" key="4">
    <source>
        <dbReference type="ARBA" id="ARBA00022777"/>
    </source>
</evidence>
<proteinExistence type="predicted"/>
<evidence type="ECO:0000256" key="10">
    <source>
        <dbReference type="SAM" id="Phobius"/>
    </source>
</evidence>
<keyword evidence="10" id="KW-0472">Membrane</keyword>
<feature type="binding site" evidence="8">
    <location>
        <position position="748"/>
    </location>
    <ligand>
        <name>ATP</name>
        <dbReference type="ChEBI" id="CHEBI:30616"/>
    </ligand>
</feature>
<accession>A0A2R5G500</accession>
<gene>
    <name evidence="12" type="ORF">FCC1311_018442</name>
</gene>
<dbReference type="PANTHER" id="PTHR44329">
    <property type="entry name" value="SERINE/THREONINE-PROTEIN KINASE TNNI3K-RELATED"/>
    <property type="match status" value="1"/>
</dbReference>
<dbReference type="InterPro" id="IPR051681">
    <property type="entry name" value="Ser/Thr_Kinases-Pseudokinases"/>
</dbReference>
<name>A0A2R5G500_9STRA</name>
<keyword evidence="2" id="KW-0808">Transferase</keyword>
<evidence type="ECO:0000256" key="6">
    <source>
        <dbReference type="ARBA" id="ARBA00047899"/>
    </source>
</evidence>
<keyword evidence="1" id="KW-0723">Serine/threonine-protein kinase</keyword>
<evidence type="ECO:0000259" key="11">
    <source>
        <dbReference type="PROSITE" id="PS50011"/>
    </source>
</evidence>
<sequence length="994" mass="109928">MSLVLPVHTRTVLTVSDDQLAPGGYSKKLLASIETNSNKFSLQQVSSPLSKRKNGSLNGSGSHNDGSSEAEDMTELSRLNEGNTTILNLYIRMNPVTLRFSDKDLEHEFHCFHQSKRHLSIMATYGFFAVLAQSDALRLWISFLRLGSLPSGTLGKLATLQCASIIAASMLALGVLSPRWRSRVAPFHDPVLCGLVFASTLGHIIREQRFYDDVVHTGYLAAANYITIIISRMTYLRALVLVTSMHIAYLVVHGSFFSEDSMSILLCNISFAYALRAAELATRRDFRLAKRLAAENIDVKVDVTTRNWFGNGLAKVSPASNVSPSTERQMSLGESTNKLSSHLVRFSDLKLGDTLGSGAFGTVMAAKWHGTNVAVKRIHGVPTQQLVEDFGRESAIMASIRHPAIVLHLGVCLKPLMMVMELMPRGSLYTIVHVNKTPLHSSLRLRMLLDVAQGMTFLHNLDDPVFHNDLKSLNVLVDNDWRCKVSDFGFSQILNDVKDGTSHQTPDPDLSPASDRPASKEEHVIVLKRIEKSPSNSLEGIPQASHRNNSPRDDSATGSSHNVPMAVATVGWASPEMLRGEALTDKNDVYAFGVVLFELLTLSVPFECMAREAIPLCVLEGTRPADLVDMNSFTFNDQDQERCEKAFAKLEELMQDCWAPDADSRPSFNDVLQRMENARDALFGSAHAQWDDDVVTPARAREIPQGAAEAFEFTIDPAELRMGPKIGNGAFGEVYEAIYHGTHVAVKKLFSSSLPENALKEFEKECKLMLSLRHPNVVLFLGANHQPPNLLLVTELLTRGSLHYTYNSSPLPKERKRHLSLIRKVTEGMALGLNYLHNRSPPIIHRDMKSPNVLLDENWNAKIADFGLSRIKDESKIMTCVGSPLWAAPETLRGEESGCPSDVYSFAVVVWELVAWGEPYPGMAPAEIMRAVALKGLRPTIPSNCPKVVVNLLRKCWDSDPSKRPTFDKIIPEVETWSRTLSADANAAANLSDE</sequence>
<dbReference type="Gene3D" id="1.10.510.10">
    <property type="entry name" value="Transferase(Phosphotransferase) domain 1"/>
    <property type="match status" value="3"/>
</dbReference>
<feature type="domain" description="Protein kinase" evidence="11">
    <location>
        <begin position="720"/>
        <end position="978"/>
    </location>
</feature>
<dbReference type="AlphaFoldDB" id="A0A2R5G500"/>
<dbReference type="InParanoid" id="A0A2R5G500"/>
<evidence type="ECO:0000256" key="5">
    <source>
        <dbReference type="ARBA" id="ARBA00022840"/>
    </source>
</evidence>
<dbReference type="PROSITE" id="PS00107">
    <property type="entry name" value="PROTEIN_KINASE_ATP"/>
    <property type="match status" value="2"/>
</dbReference>
<feature type="domain" description="Protein kinase" evidence="11">
    <location>
        <begin position="349"/>
        <end position="683"/>
    </location>
</feature>
<feature type="binding site" evidence="8">
    <location>
        <position position="376"/>
    </location>
    <ligand>
        <name>ATP</name>
        <dbReference type="ChEBI" id="CHEBI:30616"/>
    </ligand>
</feature>
<dbReference type="GO" id="GO:0004674">
    <property type="term" value="F:protein serine/threonine kinase activity"/>
    <property type="evidence" value="ECO:0007669"/>
    <property type="project" value="UniProtKB-KW"/>
</dbReference>
<dbReference type="EMBL" id="BEYU01000013">
    <property type="protein sequence ID" value="GBG25625.1"/>
    <property type="molecule type" value="Genomic_DNA"/>
</dbReference>
<evidence type="ECO:0000256" key="1">
    <source>
        <dbReference type="ARBA" id="ARBA00022527"/>
    </source>
</evidence>
<dbReference type="PROSITE" id="PS50011">
    <property type="entry name" value="PROTEIN_KINASE_DOM"/>
    <property type="match status" value="2"/>
</dbReference>
<dbReference type="Pfam" id="PF07714">
    <property type="entry name" value="PK_Tyr_Ser-Thr"/>
    <property type="match status" value="3"/>
</dbReference>
<dbReference type="InterPro" id="IPR011009">
    <property type="entry name" value="Kinase-like_dom_sf"/>
</dbReference>
<evidence type="ECO:0000256" key="8">
    <source>
        <dbReference type="PROSITE-ProRule" id="PRU10141"/>
    </source>
</evidence>
<feature type="region of interest" description="Disordered" evidence="9">
    <location>
        <begin position="535"/>
        <end position="561"/>
    </location>
</feature>
<dbReference type="FunFam" id="3.30.200.20:FF:000034">
    <property type="entry name" value="Kinase suppressor of Ras 1"/>
    <property type="match status" value="1"/>
</dbReference>
<keyword evidence="3 8" id="KW-0547">Nucleotide-binding</keyword>
<dbReference type="SMART" id="SM00220">
    <property type="entry name" value="S_TKc"/>
    <property type="match status" value="2"/>
</dbReference>
<comment type="catalytic activity">
    <reaction evidence="6">
        <text>L-threonyl-[protein] + ATP = O-phospho-L-threonyl-[protein] + ADP + H(+)</text>
        <dbReference type="Rhea" id="RHEA:46608"/>
        <dbReference type="Rhea" id="RHEA-COMP:11060"/>
        <dbReference type="Rhea" id="RHEA-COMP:11605"/>
        <dbReference type="ChEBI" id="CHEBI:15378"/>
        <dbReference type="ChEBI" id="CHEBI:30013"/>
        <dbReference type="ChEBI" id="CHEBI:30616"/>
        <dbReference type="ChEBI" id="CHEBI:61977"/>
        <dbReference type="ChEBI" id="CHEBI:456216"/>
        <dbReference type="EC" id="2.7.11.1"/>
    </reaction>
</comment>
<evidence type="ECO:0000256" key="9">
    <source>
        <dbReference type="SAM" id="MobiDB-lite"/>
    </source>
</evidence>
<keyword evidence="10" id="KW-0812">Transmembrane</keyword>
<evidence type="ECO:0000313" key="13">
    <source>
        <dbReference type="Proteomes" id="UP000241890"/>
    </source>
</evidence>
<keyword evidence="4 12" id="KW-0418">Kinase</keyword>
<evidence type="ECO:0000256" key="3">
    <source>
        <dbReference type="ARBA" id="ARBA00022741"/>
    </source>
</evidence>
<protein>
    <submittedName>
        <fullName evidence="12">Protein kinase, putative</fullName>
    </submittedName>
</protein>
<evidence type="ECO:0000313" key="12">
    <source>
        <dbReference type="EMBL" id="GBG25625.1"/>
    </source>
</evidence>
<feature type="compositionally biased region" description="Polar residues" evidence="9">
    <location>
        <begin position="44"/>
        <end position="67"/>
    </location>
</feature>